<reference evidence="1 2" key="2">
    <citation type="submission" date="2018-11" db="EMBL/GenBank/DDBJ databases">
        <authorList>
            <consortium name="Pathogen Informatics"/>
        </authorList>
    </citation>
    <scope>NUCLEOTIDE SEQUENCE [LARGE SCALE GENOMIC DNA]</scope>
</reference>
<protein>
    <submittedName>
        <fullName evidence="1 3">Uncharacterized protein</fullName>
    </submittedName>
</protein>
<evidence type="ECO:0000313" key="1">
    <source>
        <dbReference type="EMBL" id="VDN21204.1"/>
    </source>
</evidence>
<proteinExistence type="predicted"/>
<dbReference type="EMBL" id="UYRT01079685">
    <property type="protein sequence ID" value="VDN21204.1"/>
    <property type="molecule type" value="Genomic_DNA"/>
</dbReference>
<dbReference type="WBParaSite" id="GPUH_0001289101-mRNA-1">
    <property type="protein sequence ID" value="GPUH_0001289101-mRNA-1"/>
    <property type="gene ID" value="GPUH_0001289101"/>
</dbReference>
<dbReference type="Proteomes" id="UP000271098">
    <property type="component" value="Unassembled WGS sequence"/>
</dbReference>
<organism evidence="3">
    <name type="scientific">Gongylonema pulchrum</name>
    <dbReference type="NCBI Taxonomy" id="637853"/>
    <lineage>
        <taxon>Eukaryota</taxon>
        <taxon>Metazoa</taxon>
        <taxon>Ecdysozoa</taxon>
        <taxon>Nematoda</taxon>
        <taxon>Chromadorea</taxon>
        <taxon>Rhabditida</taxon>
        <taxon>Spirurina</taxon>
        <taxon>Spiruromorpha</taxon>
        <taxon>Spiruroidea</taxon>
        <taxon>Gongylonematidae</taxon>
        <taxon>Gongylonema</taxon>
    </lineage>
</organism>
<name>A0A183DVY6_9BILA</name>
<evidence type="ECO:0000313" key="2">
    <source>
        <dbReference type="Proteomes" id="UP000271098"/>
    </source>
</evidence>
<evidence type="ECO:0000313" key="3">
    <source>
        <dbReference type="WBParaSite" id="GPUH_0001289101-mRNA-1"/>
    </source>
</evidence>
<reference evidence="3" key="1">
    <citation type="submission" date="2016-06" db="UniProtKB">
        <authorList>
            <consortium name="WormBaseParasite"/>
        </authorList>
    </citation>
    <scope>IDENTIFICATION</scope>
</reference>
<keyword evidence="2" id="KW-1185">Reference proteome</keyword>
<accession>A0A183DVY6</accession>
<gene>
    <name evidence="1" type="ORF">GPUH_LOCUS12877</name>
</gene>
<dbReference type="AlphaFoldDB" id="A0A183DVY6"/>
<sequence length="138" mass="15475">MANFDNGCDYACMNDVTVTTPFFVEYRSFTSLSSLASPLSRKHFGSLDEGCAQNSCFFPALIAYLEPTAIATLVLFIACIQLVRLDGRCSYYTERESEIEWSDKKNRRFSRLSFCSAISPQNKANQCSEALGFEKSVL</sequence>